<proteinExistence type="predicted"/>
<dbReference type="EMBL" id="VIKT02000008">
    <property type="protein sequence ID" value="NHF62856.1"/>
    <property type="molecule type" value="Genomic_DNA"/>
</dbReference>
<dbReference type="AlphaFoldDB" id="A0A9E5JPQ1"/>
<evidence type="ECO:0000259" key="3">
    <source>
        <dbReference type="Pfam" id="PF14258"/>
    </source>
</evidence>
<evidence type="ECO:0000313" key="5">
    <source>
        <dbReference type="Proteomes" id="UP000818266"/>
    </source>
</evidence>
<dbReference type="Proteomes" id="UP000818266">
    <property type="component" value="Unassembled WGS sequence"/>
</dbReference>
<feature type="compositionally biased region" description="Pro residues" evidence="1">
    <location>
        <begin position="433"/>
        <end position="442"/>
    </location>
</feature>
<organism evidence="4 5">
    <name type="scientific">Microcella pacifica</name>
    <dbReference type="NCBI Taxonomy" id="2591847"/>
    <lineage>
        <taxon>Bacteria</taxon>
        <taxon>Bacillati</taxon>
        <taxon>Actinomycetota</taxon>
        <taxon>Actinomycetes</taxon>
        <taxon>Micrococcales</taxon>
        <taxon>Microbacteriaceae</taxon>
        <taxon>Microcella</taxon>
    </lineage>
</organism>
<reference evidence="4 5" key="1">
    <citation type="submission" date="2019-06" db="EMBL/GenBank/DDBJ databases">
        <authorList>
            <person name="De-Chao Zhang Q."/>
        </authorList>
    </citation>
    <scope>NUCLEOTIDE SEQUENCE [LARGE SCALE GENOMIC DNA]</scope>
    <source>
        <strain evidence="4 5">KN1116</strain>
    </source>
</reference>
<feature type="domain" description="DUF4350" evidence="3">
    <location>
        <begin position="70"/>
        <end position="256"/>
    </location>
</feature>
<dbReference type="InterPro" id="IPR025646">
    <property type="entry name" value="DUF4350"/>
</dbReference>
<keyword evidence="5" id="KW-1185">Reference proteome</keyword>
<gene>
    <name evidence="4" type="ORF">FK219_006345</name>
</gene>
<evidence type="ECO:0000256" key="2">
    <source>
        <dbReference type="SAM" id="Phobius"/>
    </source>
</evidence>
<feature type="region of interest" description="Disordered" evidence="1">
    <location>
        <begin position="419"/>
        <end position="448"/>
    </location>
</feature>
<keyword evidence="2" id="KW-0812">Transmembrane</keyword>
<protein>
    <submittedName>
        <fullName evidence="4">DUF4350 domain-containing protein</fullName>
    </submittedName>
</protein>
<evidence type="ECO:0000256" key="1">
    <source>
        <dbReference type="SAM" id="MobiDB-lite"/>
    </source>
</evidence>
<sequence length="448" mass="46675">MSQVTSAPASAAPAPPTAESLATVVTTPTVRRVVRRSLYWGVAVAGLLGFGVLMVVLNGSGRELARWGADEAAPVGSRAVLEVLRAEGIDVTAVGTLADARRALAGDDPATLAVGDPRLLLDAERWGELDGLAEHLVLLEPPLYGLDALGLDAVPLREFDLRVDVDCTLPLAQRAGTIDATGVGYASDSGSVCFTEGTGGPESDESESENQGSAGSALVSYELDGESTVSVLGAGGAVQNDQITQAGNAALALGLLGEHPRLVWYLPTPADLTSPSLDELTPGWVNPVAWLLLATGLAAAVWRGRRLGPVVVEQLPVTVKTTETMEGRARLYARDGARLRALDALRVGTLRRLADGLALGRASGVDDIVNAVAAITGRSTDALRTLLVDREPDTDRELVALSDRLLELEREVLRRVALDDTADTADAAGAPAPSDPPRPQPPTGRMDP</sequence>
<feature type="region of interest" description="Disordered" evidence="1">
    <location>
        <begin position="195"/>
        <end position="215"/>
    </location>
</feature>
<reference evidence="4 5" key="2">
    <citation type="submission" date="2020-03" db="EMBL/GenBank/DDBJ databases">
        <title>Chryseoglobus sp. isolated from a deep-sea seamount.</title>
        <authorList>
            <person name="Zhang D.-C."/>
        </authorList>
    </citation>
    <scope>NUCLEOTIDE SEQUENCE [LARGE SCALE GENOMIC DNA]</scope>
    <source>
        <strain evidence="4 5">KN1116</strain>
    </source>
</reference>
<comment type="caution">
    <text evidence="4">The sequence shown here is derived from an EMBL/GenBank/DDBJ whole genome shotgun (WGS) entry which is preliminary data.</text>
</comment>
<evidence type="ECO:0000313" key="4">
    <source>
        <dbReference type="EMBL" id="NHF62856.1"/>
    </source>
</evidence>
<dbReference type="OrthoDB" id="5241668at2"/>
<accession>A0A9E5JPQ1</accession>
<keyword evidence="2" id="KW-1133">Transmembrane helix</keyword>
<dbReference type="Pfam" id="PF14258">
    <property type="entry name" value="DUF4350"/>
    <property type="match status" value="1"/>
</dbReference>
<name>A0A9E5JPQ1_9MICO</name>
<dbReference type="RefSeq" id="WP_152582417.1">
    <property type="nucleotide sequence ID" value="NZ_VIKT02000008.1"/>
</dbReference>
<keyword evidence="2" id="KW-0472">Membrane</keyword>
<feature type="transmembrane region" description="Helical" evidence="2">
    <location>
        <begin position="38"/>
        <end position="57"/>
    </location>
</feature>